<name>A0AAW8TYI9_9ENTE</name>
<comment type="similarity">
    <text evidence="2">Belongs to the CpsD/CapB family.</text>
</comment>
<evidence type="ECO:0000256" key="1">
    <source>
        <dbReference type="ARBA" id="ARBA00005132"/>
    </source>
</evidence>
<dbReference type="EMBL" id="JARQBJ010000006">
    <property type="protein sequence ID" value="MDT2811265.1"/>
    <property type="molecule type" value="Genomic_DNA"/>
</dbReference>
<keyword evidence="7 15" id="KW-0418">Kinase</keyword>
<dbReference type="InterPro" id="IPR005702">
    <property type="entry name" value="Wzc-like_C"/>
</dbReference>
<dbReference type="GO" id="GO:0000271">
    <property type="term" value="P:polysaccharide biosynthetic process"/>
    <property type="evidence" value="ECO:0007669"/>
    <property type="project" value="UniProtKB-KW"/>
</dbReference>
<dbReference type="NCBIfam" id="TIGR01007">
    <property type="entry name" value="eps_fam"/>
    <property type="match status" value="1"/>
</dbReference>
<dbReference type="SUPFAM" id="SSF52540">
    <property type="entry name" value="P-loop containing nucleoside triphosphate hydrolases"/>
    <property type="match status" value="1"/>
</dbReference>
<dbReference type="AlphaFoldDB" id="A0AAW8TYI9"/>
<evidence type="ECO:0000256" key="9">
    <source>
        <dbReference type="ARBA" id="ARBA00022903"/>
    </source>
</evidence>
<dbReference type="Gene3D" id="3.40.50.300">
    <property type="entry name" value="P-loop containing nucleotide triphosphate hydrolases"/>
    <property type="match status" value="1"/>
</dbReference>
<keyword evidence="5" id="KW-0808">Transferase</keyword>
<dbReference type="PANTHER" id="PTHR32309:SF13">
    <property type="entry name" value="FERRIC ENTEROBACTIN TRANSPORT PROTEIN FEPE"/>
    <property type="match status" value="1"/>
</dbReference>
<evidence type="ECO:0000256" key="10">
    <source>
        <dbReference type="ARBA" id="ARBA00023137"/>
    </source>
</evidence>
<evidence type="ECO:0000313" key="15">
    <source>
        <dbReference type="EMBL" id="MDT2811265.1"/>
    </source>
</evidence>
<comment type="caution">
    <text evidence="15">The sequence shown here is derived from an EMBL/GenBank/DDBJ whole genome shotgun (WGS) entry which is preliminary data.</text>
</comment>
<keyword evidence="10" id="KW-0829">Tyrosine-protein kinase</keyword>
<evidence type="ECO:0000256" key="3">
    <source>
        <dbReference type="ARBA" id="ARBA00011903"/>
    </source>
</evidence>
<evidence type="ECO:0000256" key="13">
    <source>
        <dbReference type="ARBA" id="ARBA00051245"/>
    </source>
</evidence>
<dbReference type="Proteomes" id="UP001256711">
    <property type="component" value="Unassembled WGS sequence"/>
</dbReference>
<evidence type="ECO:0000256" key="11">
    <source>
        <dbReference type="ARBA" id="ARBA00023169"/>
    </source>
</evidence>
<keyword evidence="11" id="KW-0270">Exopolysaccharide synthesis</keyword>
<dbReference type="GO" id="GO:0042802">
    <property type="term" value="F:identical protein binding"/>
    <property type="evidence" value="ECO:0007669"/>
    <property type="project" value="UniProtKB-ARBA"/>
</dbReference>
<comment type="function">
    <text evidence="12">Involved in the regulation of capsular polysaccharide biosynthesis. Autophosphorylation of CpsD attenuates its activity and reduces the level of encapsulation. May be part of a complex that directs the coordinated polymerization and export to the cell surface of the capsular polysaccharide.</text>
</comment>
<comment type="catalytic activity">
    <reaction evidence="13">
        <text>L-tyrosyl-[protein] + ATP = O-phospho-L-tyrosyl-[protein] + ADP + H(+)</text>
        <dbReference type="Rhea" id="RHEA:10596"/>
        <dbReference type="Rhea" id="RHEA-COMP:10136"/>
        <dbReference type="Rhea" id="RHEA-COMP:20101"/>
        <dbReference type="ChEBI" id="CHEBI:15378"/>
        <dbReference type="ChEBI" id="CHEBI:30616"/>
        <dbReference type="ChEBI" id="CHEBI:46858"/>
        <dbReference type="ChEBI" id="CHEBI:61978"/>
        <dbReference type="ChEBI" id="CHEBI:456216"/>
        <dbReference type="EC" id="2.7.10.2"/>
    </reaction>
</comment>
<dbReference type="PANTHER" id="PTHR32309">
    <property type="entry name" value="TYROSINE-PROTEIN KINASE"/>
    <property type="match status" value="1"/>
</dbReference>
<keyword evidence="8" id="KW-0067">ATP-binding</keyword>
<dbReference type="RefSeq" id="WP_270598501.1">
    <property type="nucleotide sequence ID" value="NZ_JAQESC010000009.1"/>
</dbReference>
<evidence type="ECO:0000256" key="6">
    <source>
        <dbReference type="ARBA" id="ARBA00022741"/>
    </source>
</evidence>
<dbReference type="InterPro" id="IPR027417">
    <property type="entry name" value="P-loop_NTPase"/>
</dbReference>
<feature type="domain" description="AAA" evidence="14">
    <location>
        <begin position="62"/>
        <end position="195"/>
    </location>
</feature>
<organism evidence="15 16">
    <name type="scientific">Enterococcus asini</name>
    <dbReference type="NCBI Taxonomy" id="57732"/>
    <lineage>
        <taxon>Bacteria</taxon>
        <taxon>Bacillati</taxon>
        <taxon>Bacillota</taxon>
        <taxon>Bacilli</taxon>
        <taxon>Lactobacillales</taxon>
        <taxon>Enterococcaceae</taxon>
        <taxon>Enterococcus</taxon>
    </lineage>
</organism>
<gene>
    <name evidence="15" type="ORF">P7H43_12310</name>
</gene>
<evidence type="ECO:0000256" key="7">
    <source>
        <dbReference type="ARBA" id="ARBA00022777"/>
    </source>
</evidence>
<comment type="pathway">
    <text evidence="1">Capsule biogenesis; capsule polysaccharide biosynthesis.</text>
</comment>
<evidence type="ECO:0000256" key="4">
    <source>
        <dbReference type="ARBA" id="ARBA00019200"/>
    </source>
</evidence>
<dbReference type="Pfam" id="PF13614">
    <property type="entry name" value="AAA_31"/>
    <property type="match status" value="1"/>
</dbReference>
<dbReference type="EC" id="2.7.10.2" evidence="3"/>
<dbReference type="CDD" id="cd05387">
    <property type="entry name" value="BY-kinase"/>
    <property type="match status" value="1"/>
</dbReference>
<keyword evidence="9" id="KW-0972">Capsule biogenesis/degradation</keyword>
<dbReference type="InterPro" id="IPR050445">
    <property type="entry name" value="Bact_polysacc_biosynth/exp"/>
</dbReference>
<evidence type="ECO:0000256" key="5">
    <source>
        <dbReference type="ARBA" id="ARBA00022679"/>
    </source>
</evidence>
<dbReference type="GO" id="GO:0005886">
    <property type="term" value="C:plasma membrane"/>
    <property type="evidence" value="ECO:0007669"/>
    <property type="project" value="TreeGrafter"/>
</dbReference>
<evidence type="ECO:0000259" key="14">
    <source>
        <dbReference type="Pfam" id="PF13614"/>
    </source>
</evidence>
<keyword evidence="6" id="KW-0547">Nucleotide-binding</keyword>
<proteinExistence type="inferred from homology"/>
<evidence type="ECO:0000256" key="8">
    <source>
        <dbReference type="ARBA" id="ARBA00022840"/>
    </source>
</evidence>
<dbReference type="GO" id="GO:0004715">
    <property type="term" value="F:non-membrane spanning protein tyrosine kinase activity"/>
    <property type="evidence" value="ECO:0007669"/>
    <property type="project" value="UniProtKB-EC"/>
</dbReference>
<evidence type="ECO:0000256" key="12">
    <source>
        <dbReference type="ARBA" id="ARBA00024964"/>
    </source>
</evidence>
<sequence length="238" mass="25935">MGKSKKQHNHRNTQPSGAVSLITIADKTSPIAEQYRTIRTNIQFASADRKIQTIVVTSSGPSEGKSTTSANIAVVFANSGQRVLLVDADMRKPTVHKTFGLTNEVGLSKVLSSNNSVLEMSRPSVVVDNLSILTSGPKPPNPSELLGSTRMNQVIEEARHLYDVIIFDMPPVVTVTDAQIMASKADGTLLVVRENVTRKDALTKAKDLLEMVQAKVLGVVYNGAQNLKDQSYYYYSND</sequence>
<dbReference type="FunFam" id="3.40.50.300:FF:000527">
    <property type="entry name" value="Tyrosine-protein kinase etk"/>
    <property type="match status" value="1"/>
</dbReference>
<protein>
    <recommendedName>
        <fullName evidence="4">Tyrosine-protein kinase CpsD</fullName>
        <ecNumber evidence="3">2.7.10.2</ecNumber>
    </recommendedName>
</protein>
<dbReference type="InterPro" id="IPR025669">
    <property type="entry name" value="AAA_dom"/>
</dbReference>
<reference evidence="15" key="1">
    <citation type="submission" date="2023-03" db="EMBL/GenBank/DDBJ databases">
        <authorList>
            <person name="Shen W."/>
            <person name="Cai J."/>
        </authorList>
    </citation>
    <scope>NUCLEOTIDE SEQUENCE</scope>
    <source>
        <strain evidence="15">B226-2</strain>
    </source>
</reference>
<evidence type="ECO:0000256" key="2">
    <source>
        <dbReference type="ARBA" id="ARBA00007316"/>
    </source>
</evidence>
<dbReference type="GO" id="GO:0005524">
    <property type="term" value="F:ATP binding"/>
    <property type="evidence" value="ECO:0007669"/>
    <property type="project" value="UniProtKB-KW"/>
</dbReference>
<accession>A0AAW8TYI9</accession>
<evidence type="ECO:0000313" key="16">
    <source>
        <dbReference type="Proteomes" id="UP001256711"/>
    </source>
</evidence>